<dbReference type="GO" id="GO:0008270">
    <property type="term" value="F:zinc ion binding"/>
    <property type="evidence" value="ECO:0007669"/>
    <property type="project" value="UniProtKB-KW"/>
</dbReference>
<dbReference type="EMBL" id="CBTN010000045">
    <property type="protein sequence ID" value="CDH57301.1"/>
    <property type="molecule type" value="Genomic_DNA"/>
</dbReference>
<evidence type="ECO:0000256" key="2">
    <source>
        <dbReference type="ARBA" id="ARBA00022771"/>
    </source>
</evidence>
<keyword evidence="4" id="KW-0175">Coiled coil</keyword>
<dbReference type="PROSITE" id="PS51805">
    <property type="entry name" value="EPHD"/>
    <property type="match status" value="1"/>
</dbReference>
<feature type="compositionally biased region" description="Pro residues" evidence="5">
    <location>
        <begin position="496"/>
        <end position="508"/>
    </location>
</feature>
<dbReference type="InterPro" id="IPR011011">
    <property type="entry name" value="Znf_FYVE_PHD"/>
</dbReference>
<dbReference type="Pfam" id="PF13832">
    <property type="entry name" value="zf-HC5HC2H_2"/>
    <property type="match status" value="1"/>
</dbReference>
<evidence type="ECO:0000313" key="8">
    <source>
        <dbReference type="Proteomes" id="UP000027586"/>
    </source>
</evidence>
<feature type="compositionally biased region" description="Low complexity" evidence="5">
    <location>
        <begin position="379"/>
        <end position="415"/>
    </location>
</feature>
<keyword evidence="3" id="KW-0862">Zinc</keyword>
<feature type="compositionally biased region" description="Polar residues" evidence="5">
    <location>
        <begin position="463"/>
        <end position="472"/>
    </location>
</feature>
<feature type="compositionally biased region" description="Polar residues" evidence="5">
    <location>
        <begin position="541"/>
        <end position="553"/>
    </location>
</feature>
<evidence type="ECO:0000259" key="6">
    <source>
        <dbReference type="PROSITE" id="PS51805"/>
    </source>
</evidence>
<dbReference type="Gene3D" id="3.30.40.10">
    <property type="entry name" value="Zinc/RING finger domain, C3HC4 (zinc finger)"/>
    <property type="match status" value="1"/>
</dbReference>
<evidence type="ECO:0000256" key="3">
    <source>
        <dbReference type="ARBA" id="ARBA00022833"/>
    </source>
</evidence>
<evidence type="ECO:0000256" key="5">
    <source>
        <dbReference type="SAM" id="MobiDB-lite"/>
    </source>
</evidence>
<dbReference type="InterPro" id="IPR013083">
    <property type="entry name" value="Znf_RING/FYVE/PHD"/>
</dbReference>
<feature type="compositionally biased region" description="Basic and acidic residues" evidence="5">
    <location>
        <begin position="189"/>
        <end position="200"/>
    </location>
</feature>
<dbReference type="InterPro" id="IPR050701">
    <property type="entry name" value="Histone_Mod_Regulator"/>
</dbReference>
<dbReference type="Proteomes" id="UP000027586">
    <property type="component" value="Unassembled WGS sequence"/>
</dbReference>
<dbReference type="PANTHER" id="PTHR13793">
    <property type="entry name" value="PHD FINGER PROTEINS"/>
    <property type="match status" value="1"/>
</dbReference>
<reference evidence="7" key="1">
    <citation type="submission" date="2013-08" db="EMBL/GenBank/DDBJ databases">
        <title>Gene expansion shapes genome architecture in the human pathogen Lichtheimia corymbifera: an evolutionary genomics analysis in the ancient terrestrial Mucorales (Mucoromycotina).</title>
        <authorList>
            <person name="Schwartze V.U."/>
            <person name="Winter S."/>
            <person name="Shelest E."/>
            <person name="Marcet-Houben M."/>
            <person name="Horn F."/>
            <person name="Wehner S."/>
            <person name="Hoffmann K."/>
            <person name="Riege K."/>
            <person name="Sammeth M."/>
            <person name="Nowrousian M."/>
            <person name="Valiante V."/>
            <person name="Linde J."/>
            <person name="Jacobsen I.D."/>
            <person name="Marz M."/>
            <person name="Brakhage A.A."/>
            <person name="Gabaldon T."/>
            <person name="Bocker S."/>
            <person name="Voigt K."/>
        </authorList>
    </citation>
    <scope>NUCLEOTIDE SEQUENCE [LARGE SCALE GENOMIC DNA]</scope>
    <source>
        <strain evidence="7">FSU 9682</strain>
    </source>
</reference>
<feature type="compositionally biased region" description="Pro residues" evidence="5">
    <location>
        <begin position="416"/>
        <end position="430"/>
    </location>
</feature>
<name>A0A068S7Q7_9FUNG</name>
<evidence type="ECO:0000313" key="7">
    <source>
        <dbReference type="EMBL" id="CDH57301.1"/>
    </source>
</evidence>
<comment type="caution">
    <text evidence="7">The sequence shown here is derived from an EMBL/GenBank/DDBJ whole genome shotgun (WGS) entry which is preliminary data.</text>
</comment>
<proteinExistence type="predicted"/>
<feature type="coiled-coil region" evidence="4">
    <location>
        <begin position="583"/>
        <end position="610"/>
    </location>
</feature>
<keyword evidence="8" id="KW-1185">Reference proteome</keyword>
<feature type="compositionally biased region" description="Basic and acidic residues" evidence="5">
    <location>
        <begin position="347"/>
        <end position="364"/>
    </location>
</feature>
<dbReference type="SUPFAM" id="SSF57903">
    <property type="entry name" value="FYVE/PHD zinc finger"/>
    <property type="match status" value="1"/>
</dbReference>
<dbReference type="Pfam" id="PF13831">
    <property type="entry name" value="PHD_2"/>
    <property type="match status" value="1"/>
</dbReference>
<sequence length="674" mass="75261">MTMRALFVKGIARQKRIQSYFVMVKVKHSALPFLDHTLTCPLFFPSTSLPYPQLTDCNIPVHKDCYGVDQVPDGEWFCQKCENKRRNKPTRIRCCPMQTGAFKLTTKSGDFIHVVCARWNKSIDHQREPYDVIQSEIDKHECYKCGNKQGICIKCEEASCTRYFHVTCGVNAGNITITKNIPADYSPRCTEHQPQDANDKRPKKRYGSAPTRRRRRLLQKELIDSESSEGEDDMDEDDDHDEDHTEGDDDDDDDDDEDEDMGTSSSIRGKKRSSKSRSNSSIKRRAPSVPGRRMPAGPLHLFLSDQSDSDDHMGTSTTTADNKKSPAVTPRSDSSSAGNGHSPALSMKDRLEAKRRKSEVEKAKSASMKTASPSLALDTTKPSSMTTSTAAAPPSISQAAAATTTTGHQPMSSQPQPQPQPPSNGQPQPQPYKQKLPNKGHLMPSQRPPTPNGGGPKRFGSYHQPNTPTAPSGSVIKNLEEIETDILAQRRNVQPPSTPTTPAAPQPSIPHASTAFDDVLNGIERRHAQPDRKPSIYQGPRKSTTEGSNDATEYQKSLMRNKLMEVLDEFYPGSQRTATGPTVAELQQRLQAANQENQRMREENRRLYDFKRCVTDVFEGLHVRAPSGLSLSTDTVEEYVYELRSMLLRIGSLQENDMRRITDYVEDMVGRTTH</sequence>
<dbReference type="PANTHER" id="PTHR13793:SF107">
    <property type="entry name" value="BROMODOMAIN-CONTAINING PROTEIN HOMOLOG"/>
    <property type="match status" value="1"/>
</dbReference>
<feature type="compositionally biased region" description="Basic residues" evidence="5">
    <location>
        <begin position="201"/>
        <end position="217"/>
    </location>
</feature>
<organism evidence="7 8">
    <name type="scientific">Lichtheimia corymbifera JMRC:FSU:9682</name>
    <dbReference type="NCBI Taxonomy" id="1263082"/>
    <lineage>
        <taxon>Eukaryota</taxon>
        <taxon>Fungi</taxon>
        <taxon>Fungi incertae sedis</taxon>
        <taxon>Mucoromycota</taxon>
        <taxon>Mucoromycotina</taxon>
        <taxon>Mucoromycetes</taxon>
        <taxon>Mucorales</taxon>
        <taxon>Lichtheimiaceae</taxon>
        <taxon>Lichtheimia</taxon>
    </lineage>
</organism>
<keyword evidence="1" id="KW-0479">Metal-binding</keyword>
<dbReference type="OrthoDB" id="20839at2759"/>
<feature type="compositionally biased region" description="Acidic residues" evidence="5">
    <location>
        <begin position="224"/>
        <end position="261"/>
    </location>
</feature>
<feature type="domain" description="PHD-type" evidence="6">
    <location>
        <begin position="75"/>
        <end position="193"/>
    </location>
</feature>
<dbReference type="CDD" id="cd15571">
    <property type="entry name" value="ePHD"/>
    <property type="match status" value="1"/>
</dbReference>
<evidence type="ECO:0000256" key="4">
    <source>
        <dbReference type="SAM" id="Coils"/>
    </source>
</evidence>
<dbReference type="InterPro" id="IPR034732">
    <property type="entry name" value="EPHD"/>
</dbReference>
<protein>
    <recommendedName>
        <fullName evidence="6">PHD-type domain-containing protein</fullName>
    </recommendedName>
</protein>
<feature type="compositionally biased region" description="Basic and acidic residues" evidence="5">
    <location>
        <begin position="525"/>
        <end position="534"/>
    </location>
</feature>
<accession>A0A068S7Q7</accession>
<evidence type="ECO:0000256" key="1">
    <source>
        <dbReference type="ARBA" id="ARBA00022723"/>
    </source>
</evidence>
<dbReference type="STRING" id="1263082.A0A068S7Q7"/>
<gene>
    <name evidence="7" type="ORF">LCOR_08257.1</name>
</gene>
<feature type="region of interest" description="Disordered" evidence="5">
    <location>
        <begin position="525"/>
        <end position="553"/>
    </location>
</feature>
<dbReference type="GO" id="GO:0006357">
    <property type="term" value="P:regulation of transcription by RNA polymerase II"/>
    <property type="evidence" value="ECO:0007669"/>
    <property type="project" value="TreeGrafter"/>
</dbReference>
<feature type="region of interest" description="Disordered" evidence="5">
    <location>
        <begin position="183"/>
        <end position="513"/>
    </location>
</feature>
<dbReference type="VEuPathDB" id="FungiDB:LCOR_08257.1"/>
<keyword evidence="2" id="KW-0863">Zinc-finger</keyword>
<dbReference type="AlphaFoldDB" id="A0A068S7Q7"/>
<dbReference type="InterPro" id="IPR019787">
    <property type="entry name" value="Znf_PHD-finger"/>
</dbReference>